<dbReference type="NCBIfam" id="TIGR01484">
    <property type="entry name" value="HAD-SF-IIB"/>
    <property type="match status" value="1"/>
</dbReference>
<dbReference type="SFLD" id="SFLDS00003">
    <property type="entry name" value="Haloacid_Dehalogenase"/>
    <property type="match status" value="1"/>
</dbReference>
<accession>A0A386H551</accession>
<dbReference type="SFLD" id="SFLDG01144">
    <property type="entry name" value="C2.B.4:_PGP_Like"/>
    <property type="match status" value="1"/>
</dbReference>
<name>A0A386H551_9CLOT</name>
<dbReference type="KEGG" id="cfer:D4Z93_10010"/>
<evidence type="ECO:0000313" key="2">
    <source>
        <dbReference type="Proteomes" id="UP000266301"/>
    </source>
</evidence>
<proteinExistence type="predicted"/>
<gene>
    <name evidence="1" type="ORF">D4Z93_10010</name>
</gene>
<dbReference type="GO" id="GO:0016791">
    <property type="term" value="F:phosphatase activity"/>
    <property type="evidence" value="ECO:0007669"/>
    <property type="project" value="TreeGrafter"/>
</dbReference>
<dbReference type="InterPro" id="IPR000150">
    <property type="entry name" value="Cof"/>
</dbReference>
<dbReference type="Proteomes" id="UP000266301">
    <property type="component" value="Chromosome"/>
</dbReference>
<dbReference type="PROSITE" id="PS01229">
    <property type="entry name" value="COF_2"/>
    <property type="match status" value="1"/>
</dbReference>
<evidence type="ECO:0000313" key="1">
    <source>
        <dbReference type="EMBL" id="AYD40839.1"/>
    </source>
</evidence>
<dbReference type="AlphaFoldDB" id="A0A386H551"/>
<dbReference type="GO" id="GO:0005829">
    <property type="term" value="C:cytosol"/>
    <property type="evidence" value="ECO:0007669"/>
    <property type="project" value="TreeGrafter"/>
</dbReference>
<dbReference type="InterPro" id="IPR006379">
    <property type="entry name" value="HAD-SF_hydro_IIB"/>
</dbReference>
<sequence length="269" mass="30518">MYKLLALDMDGTLLRKDKTISEENLRAIQKAKLNNVKIALATGRPMMGIKKYLNELGLITEDDYAITFNGAVIQNTKTNEIIDQNLITLNDVKYLYPLSKKLNVIMHVWSPDTCITEELNPYVKLEHRLNGTGIKLIKPDEINTSTPIVKVMFVKEESRLLEAMKHLPEEVYEKYTVFRSSPFFLEFLNKNANKGHGVQVLSQKLNIKRNEIICIGDAGNDIHMIKYAGLGVAMANGFDDTKRAADYITKSNEEDGVAYIINKFILNCE</sequence>
<dbReference type="PANTHER" id="PTHR10000">
    <property type="entry name" value="PHOSPHOSERINE PHOSPHATASE"/>
    <property type="match status" value="1"/>
</dbReference>
<dbReference type="Gene3D" id="3.30.1240.10">
    <property type="match status" value="1"/>
</dbReference>
<organism evidence="1 2">
    <name type="scientific">Clostridium fermenticellae</name>
    <dbReference type="NCBI Taxonomy" id="2068654"/>
    <lineage>
        <taxon>Bacteria</taxon>
        <taxon>Bacillati</taxon>
        <taxon>Bacillota</taxon>
        <taxon>Clostridia</taxon>
        <taxon>Eubacteriales</taxon>
        <taxon>Clostridiaceae</taxon>
        <taxon>Clostridium</taxon>
    </lineage>
</organism>
<dbReference type="CDD" id="cd07516">
    <property type="entry name" value="HAD_Pase"/>
    <property type="match status" value="1"/>
</dbReference>
<dbReference type="InterPro" id="IPR036412">
    <property type="entry name" value="HAD-like_sf"/>
</dbReference>
<dbReference type="SFLD" id="SFLDG01140">
    <property type="entry name" value="C2.B:_Phosphomannomutase_and_P"/>
    <property type="match status" value="1"/>
</dbReference>
<dbReference type="OrthoDB" id="9781413at2"/>
<dbReference type="InterPro" id="IPR023214">
    <property type="entry name" value="HAD_sf"/>
</dbReference>
<dbReference type="Gene3D" id="3.40.50.1000">
    <property type="entry name" value="HAD superfamily/HAD-like"/>
    <property type="match status" value="1"/>
</dbReference>
<reference evidence="1 2" key="1">
    <citation type="journal article" date="2019" name="Int. J. Syst. Evol. Microbiol.">
        <title>Clostridium fermenticellae sp. nov., isolated from the mud in a fermentation cellar for the production of the Chinese liquor, baijiu.</title>
        <authorList>
            <person name="Xu P.X."/>
            <person name="Chai L.J."/>
            <person name="Qiu T."/>
            <person name="Zhang X.J."/>
            <person name="Lu Z.M."/>
            <person name="Xiao C."/>
            <person name="Wang S.T."/>
            <person name="Shen C.H."/>
            <person name="Shi J.S."/>
            <person name="Xu Z.H."/>
        </authorList>
    </citation>
    <scope>NUCLEOTIDE SEQUENCE [LARGE SCALE GENOMIC DNA]</scope>
    <source>
        <strain evidence="1 2">JN500901</strain>
    </source>
</reference>
<dbReference type="SUPFAM" id="SSF56784">
    <property type="entry name" value="HAD-like"/>
    <property type="match status" value="1"/>
</dbReference>
<dbReference type="RefSeq" id="WP_119973190.1">
    <property type="nucleotide sequence ID" value="NZ_CP032416.1"/>
</dbReference>
<dbReference type="NCBIfam" id="TIGR00099">
    <property type="entry name" value="Cof-subfamily"/>
    <property type="match status" value="1"/>
</dbReference>
<dbReference type="Pfam" id="PF08282">
    <property type="entry name" value="Hydrolase_3"/>
    <property type="match status" value="1"/>
</dbReference>
<dbReference type="PANTHER" id="PTHR10000:SF8">
    <property type="entry name" value="HAD SUPERFAMILY HYDROLASE-LIKE, TYPE 3"/>
    <property type="match status" value="1"/>
</dbReference>
<keyword evidence="2" id="KW-1185">Reference proteome</keyword>
<protein>
    <submittedName>
        <fullName evidence="1">HAD family phosphatase</fullName>
    </submittedName>
</protein>
<dbReference type="EMBL" id="CP032416">
    <property type="protein sequence ID" value="AYD40839.1"/>
    <property type="molecule type" value="Genomic_DNA"/>
</dbReference>
<dbReference type="GO" id="GO:0000287">
    <property type="term" value="F:magnesium ion binding"/>
    <property type="evidence" value="ECO:0007669"/>
    <property type="project" value="TreeGrafter"/>
</dbReference>